<keyword evidence="1" id="KW-0812">Transmembrane</keyword>
<keyword evidence="1" id="KW-1133">Transmembrane helix</keyword>
<organism evidence="2 3">
    <name type="scientific">Halpernia humi</name>
    <dbReference type="NCBI Taxonomy" id="493375"/>
    <lineage>
        <taxon>Bacteria</taxon>
        <taxon>Pseudomonadati</taxon>
        <taxon>Bacteroidota</taxon>
        <taxon>Flavobacteriia</taxon>
        <taxon>Flavobacteriales</taxon>
        <taxon>Weeksellaceae</taxon>
        <taxon>Chryseobacterium group</taxon>
        <taxon>Halpernia</taxon>
    </lineage>
</organism>
<evidence type="ECO:0000256" key="1">
    <source>
        <dbReference type="SAM" id="Phobius"/>
    </source>
</evidence>
<accession>A0A1H5SHV6</accession>
<dbReference type="InterPro" id="IPR046548">
    <property type="entry name" value="DUF6804"/>
</dbReference>
<sequence>MKNLSLICALSCFIAVFNLPIEYYTFLRILVSLGAGIMLLKNYEEKNLFFYLFLFVLILFNPIIPVYLYVKSFWIPTDIAVGILFLVVFNENKNPEREDKLNTKNKNLENIKPHDKIIPPKQ</sequence>
<evidence type="ECO:0000313" key="3">
    <source>
        <dbReference type="Proteomes" id="UP000236738"/>
    </source>
</evidence>
<proteinExistence type="predicted"/>
<dbReference type="RefSeq" id="WP_103912210.1">
    <property type="nucleotide sequence ID" value="NZ_FNUS01000001.1"/>
</dbReference>
<feature type="transmembrane region" description="Helical" evidence="1">
    <location>
        <begin position="48"/>
        <end position="67"/>
    </location>
</feature>
<dbReference type="EMBL" id="FNUS01000001">
    <property type="protein sequence ID" value="SEF50030.1"/>
    <property type="molecule type" value="Genomic_DNA"/>
</dbReference>
<keyword evidence="1" id="KW-0472">Membrane</keyword>
<evidence type="ECO:0000313" key="2">
    <source>
        <dbReference type="EMBL" id="SEF50030.1"/>
    </source>
</evidence>
<feature type="transmembrane region" description="Helical" evidence="1">
    <location>
        <begin position="73"/>
        <end position="90"/>
    </location>
</feature>
<gene>
    <name evidence="2" type="ORF">SAMN05421847_0149</name>
</gene>
<dbReference type="OrthoDB" id="1123420at2"/>
<dbReference type="Pfam" id="PF20619">
    <property type="entry name" value="DUF6804"/>
    <property type="match status" value="1"/>
</dbReference>
<dbReference type="AlphaFoldDB" id="A0A1H5SHV6"/>
<name>A0A1H5SHV6_9FLAO</name>
<protein>
    <submittedName>
        <fullName evidence="2">Uncharacterized protein</fullName>
    </submittedName>
</protein>
<keyword evidence="3" id="KW-1185">Reference proteome</keyword>
<reference evidence="3" key="1">
    <citation type="submission" date="2016-10" db="EMBL/GenBank/DDBJ databases">
        <authorList>
            <person name="Varghese N."/>
            <person name="Submissions S."/>
        </authorList>
    </citation>
    <scope>NUCLEOTIDE SEQUENCE [LARGE SCALE GENOMIC DNA]</scope>
    <source>
        <strain evidence="3">DSM 21580</strain>
    </source>
</reference>
<dbReference type="Proteomes" id="UP000236738">
    <property type="component" value="Unassembled WGS sequence"/>
</dbReference>